<evidence type="ECO:0000313" key="2">
    <source>
        <dbReference type="Proteomes" id="UP000830198"/>
    </source>
</evidence>
<dbReference type="Gene3D" id="2.60.120.260">
    <property type="entry name" value="Galactose-binding domain-like"/>
    <property type="match status" value="1"/>
</dbReference>
<protein>
    <submittedName>
        <fullName evidence="1">YD repeat-containing protein</fullName>
    </submittedName>
</protein>
<reference evidence="1 2" key="1">
    <citation type="submission" date="2022-04" db="EMBL/GenBank/DDBJ databases">
        <title>The arsenic-methylating capacity of Chitinophaga filiformis YT5 during chitin decomposition.</title>
        <authorList>
            <person name="Chen G."/>
            <person name="Liang Y."/>
        </authorList>
    </citation>
    <scope>NUCLEOTIDE SEQUENCE [LARGE SCALE GENOMIC DNA]</scope>
    <source>
        <strain evidence="1 2">YT5</strain>
    </source>
</reference>
<dbReference type="RefSeq" id="WP_247814996.1">
    <property type="nucleotide sequence ID" value="NZ_CP095855.1"/>
</dbReference>
<dbReference type="InterPro" id="IPR006530">
    <property type="entry name" value="YD"/>
</dbReference>
<dbReference type="NCBIfam" id="TIGR01643">
    <property type="entry name" value="YD_repeat_2x"/>
    <property type="match status" value="1"/>
</dbReference>
<name>A0ABY4IAZ9_CHIFI</name>
<dbReference type="EMBL" id="CP095855">
    <property type="protein sequence ID" value="UPK72823.1"/>
    <property type="molecule type" value="Genomic_DNA"/>
</dbReference>
<dbReference type="InterPro" id="IPR008979">
    <property type="entry name" value="Galactose-bd-like_sf"/>
</dbReference>
<dbReference type="SUPFAM" id="SSF49785">
    <property type="entry name" value="Galactose-binding domain-like"/>
    <property type="match status" value="1"/>
</dbReference>
<organism evidence="1 2">
    <name type="scientific">Chitinophaga filiformis</name>
    <name type="common">Myxococcus filiformis</name>
    <name type="synonym">Flexibacter filiformis</name>
    <dbReference type="NCBI Taxonomy" id="104663"/>
    <lineage>
        <taxon>Bacteria</taxon>
        <taxon>Pseudomonadati</taxon>
        <taxon>Bacteroidota</taxon>
        <taxon>Chitinophagia</taxon>
        <taxon>Chitinophagales</taxon>
        <taxon>Chitinophagaceae</taxon>
        <taxon>Chitinophaga</taxon>
    </lineage>
</organism>
<keyword evidence="2" id="KW-1185">Reference proteome</keyword>
<dbReference type="Proteomes" id="UP000830198">
    <property type="component" value="Chromosome"/>
</dbReference>
<accession>A0ABY4IAZ9</accession>
<gene>
    <name evidence="1" type="ORF">MYF79_16145</name>
</gene>
<sequence>MQLAERSGITSSYGWSADNSYPVSQTIGAGSTSVLYDGFEDAGSRAGVVRDNGQARTGRYAGMITNAGNYVNQRWMSVSFSVAMKFKYSGWMYSNGPGATINLLMKRGGETGAYSYIDNISISQSGKWIYVEKEYLVPADVKSMSIRLDNKGTGKVWFDDIKLRPSISQMNSFTYLPLIGLTSKTDDQNHTLKYEYDGLGRLKIIRDQDGNVLKQIDYQYQAPLTK</sequence>
<evidence type="ECO:0000313" key="1">
    <source>
        <dbReference type="EMBL" id="UPK72823.1"/>
    </source>
</evidence>
<proteinExistence type="predicted"/>